<evidence type="ECO:0000259" key="5">
    <source>
        <dbReference type="Pfam" id="PF05185"/>
    </source>
</evidence>
<dbReference type="GO" id="GO:0016274">
    <property type="term" value="F:protein-arginine N-methyltransferase activity"/>
    <property type="evidence" value="ECO:0007669"/>
    <property type="project" value="InterPro"/>
</dbReference>
<feature type="domain" description="PRMT5 arginine-N-methyltransferase" evidence="5">
    <location>
        <begin position="457"/>
        <end position="618"/>
    </location>
</feature>
<dbReference type="InterPro" id="IPR035247">
    <property type="entry name" value="PRMT5_TIM"/>
</dbReference>
<dbReference type="EMBL" id="JARPUR010000004">
    <property type="protein sequence ID" value="KAK4877091.1"/>
    <property type="molecule type" value="Genomic_DNA"/>
</dbReference>
<keyword evidence="3 4" id="KW-0949">S-adenosyl-L-methionine</keyword>
<dbReference type="GO" id="GO:0006281">
    <property type="term" value="P:DNA repair"/>
    <property type="evidence" value="ECO:0007669"/>
    <property type="project" value="UniProtKB-ARBA"/>
</dbReference>
<dbReference type="Gene3D" id="3.40.50.150">
    <property type="entry name" value="Vaccinia Virus protein VP39"/>
    <property type="match status" value="1"/>
</dbReference>
<evidence type="ECO:0000259" key="7">
    <source>
        <dbReference type="Pfam" id="PF17285"/>
    </source>
</evidence>
<evidence type="ECO:0000256" key="4">
    <source>
        <dbReference type="PROSITE-ProRule" id="PRU01015"/>
    </source>
</evidence>
<dbReference type="AlphaFoldDB" id="A0AAN7P854"/>
<reference evidence="10" key="1">
    <citation type="submission" date="2023-01" db="EMBL/GenBank/DDBJ databases">
        <title>Key to firefly adult light organ development and bioluminescence: homeobox transcription factors regulate luciferase expression and transportation to peroxisome.</title>
        <authorList>
            <person name="Fu X."/>
        </authorList>
    </citation>
    <scope>NUCLEOTIDE SEQUENCE [LARGE SCALE GENOMIC DNA]</scope>
</reference>
<evidence type="ECO:0008006" key="11">
    <source>
        <dbReference type="Google" id="ProtNLM"/>
    </source>
</evidence>
<dbReference type="GO" id="GO:0032259">
    <property type="term" value="P:methylation"/>
    <property type="evidence" value="ECO:0007669"/>
    <property type="project" value="UniProtKB-KW"/>
</dbReference>
<evidence type="ECO:0000313" key="10">
    <source>
        <dbReference type="Proteomes" id="UP001353858"/>
    </source>
</evidence>
<evidence type="ECO:0000313" key="9">
    <source>
        <dbReference type="EMBL" id="KAK4877091.1"/>
    </source>
</evidence>
<dbReference type="Proteomes" id="UP001353858">
    <property type="component" value="Unassembled WGS sequence"/>
</dbReference>
<dbReference type="Gene3D" id="3.20.20.150">
    <property type="entry name" value="Divalent-metal-dependent TIM barrel enzymes"/>
    <property type="match status" value="1"/>
</dbReference>
<comment type="caution">
    <text evidence="9">The sequence shown here is derived from an EMBL/GenBank/DDBJ whole genome shotgun (WGS) entry which is preliminary data.</text>
</comment>
<accession>A0AAN7P854</accession>
<dbReference type="GO" id="GO:0005634">
    <property type="term" value="C:nucleus"/>
    <property type="evidence" value="ECO:0007669"/>
    <property type="project" value="TreeGrafter"/>
</dbReference>
<dbReference type="PANTHER" id="PTHR10738:SF0">
    <property type="entry name" value="PROTEIN ARGININE N-METHYLTRANSFERASE 5"/>
    <property type="match status" value="1"/>
</dbReference>
<feature type="domain" description="YqaJ viral recombinase" evidence="6">
    <location>
        <begin position="4"/>
        <end position="126"/>
    </location>
</feature>
<evidence type="ECO:0000259" key="6">
    <source>
        <dbReference type="Pfam" id="PF09588"/>
    </source>
</evidence>
<feature type="domain" description="PRMT5 oligomerisation" evidence="8">
    <location>
        <begin position="621"/>
        <end position="788"/>
    </location>
</feature>
<gene>
    <name evidence="9" type="ORF">RN001_009597</name>
</gene>
<dbReference type="GO" id="GO:0005829">
    <property type="term" value="C:cytosol"/>
    <property type="evidence" value="ECO:0007669"/>
    <property type="project" value="TreeGrafter"/>
</dbReference>
<keyword evidence="10" id="KW-1185">Reference proteome</keyword>
<dbReference type="InterPro" id="IPR035248">
    <property type="entry name" value="PRMT5_C"/>
</dbReference>
<evidence type="ECO:0000256" key="2">
    <source>
        <dbReference type="ARBA" id="ARBA00022679"/>
    </source>
</evidence>
<dbReference type="FunFam" id="2.70.160.11:FF:000072">
    <property type="entry name" value="Shk1 kinase-binding protein (Skb1), putative"/>
    <property type="match status" value="1"/>
</dbReference>
<keyword evidence="2 4" id="KW-0808">Transferase</keyword>
<dbReference type="SUPFAM" id="SSF53335">
    <property type="entry name" value="S-adenosyl-L-methionine-dependent methyltransferases"/>
    <property type="match status" value="1"/>
</dbReference>
<evidence type="ECO:0000256" key="1">
    <source>
        <dbReference type="ARBA" id="ARBA00022603"/>
    </source>
</evidence>
<dbReference type="Gene3D" id="2.70.160.11">
    <property type="entry name" value="Hnrnp arginine n-methyltransferase1"/>
    <property type="match status" value="1"/>
</dbReference>
<dbReference type="PANTHER" id="PTHR10738">
    <property type="entry name" value="PROTEIN ARGININE N-METHYLTRANSFERASE 5"/>
    <property type="match status" value="1"/>
</dbReference>
<dbReference type="InterPro" id="IPR029063">
    <property type="entry name" value="SAM-dependent_MTases_sf"/>
</dbReference>
<feature type="domain" description="PRMT5 TIM barrel" evidence="7">
    <location>
        <begin position="209"/>
        <end position="447"/>
    </location>
</feature>
<dbReference type="InterPro" id="IPR025799">
    <property type="entry name" value="Arg_MeTrfase"/>
</dbReference>
<dbReference type="Pfam" id="PF17286">
    <property type="entry name" value="PRMT5_C"/>
    <property type="match status" value="1"/>
</dbReference>
<name>A0AAN7P854_9COLE</name>
<evidence type="ECO:0000259" key="8">
    <source>
        <dbReference type="Pfam" id="PF17286"/>
    </source>
</evidence>
<dbReference type="InterPro" id="IPR035075">
    <property type="entry name" value="PRMT5"/>
</dbReference>
<evidence type="ECO:0000256" key="3">
    <source>
        <dbReference type="ARBA" id="ARBA00022691"/>
    </source>
</evidence>
<protein>
    <recommendedName>
        <fullName evidence="11">Protein arginine N-methyltransferase</fullName>
    </recommendedName>
</protein>
<organism evidence="9 10">
    <name type="scientific">Aquatica leii</name>
    <dbReference type="NCBI Taxonomy" id="1421715"/>
    <lineage>
        <taxon>Eukaryota</taxon>
        <taxon>Metazoa</taxon>
        <taxon>Ecdysozoa</taxon>
        <taxon>Arthropoda</taxon>
        <taxon>Hexapoda</taxon>
        <taxon>Insecta</taxon>
        <taxon>Pterygota</taxon>
        <taxon>Neoptera</taxon>
        <taxon>Endopterygota</taxon>
        <taxon>Coleoptera</taxon>
        <taxon>Polyphaga</taxon>
        <taxon>Elateriformia</taxon>
        <taxon>Elateroidea</taxon>
        <taxon>Lampyridae</taxon>
        <taxon>Luciolinae</taxon>
        <taxon>Aquatica</taxon>
    </lineage>
</organism>
<keyword evidence="1 4" id="KW-0489">Methyltransferase</keyword>
<dbReference type="CDD" id="cd02440">
    <property type="entry name" value="AdoMet_MTases"/>
    <property type="match status" value="1"/>
</dbReference>
<dbReference type="Pfam" id="PF17285">
    <property type="entry name" value="PRMT5_TIM"/>
    <property type="match status" value="1"/>
</dbReference>
<dbReference type="InterPro" id="IPR011604">
    <property type="entry name" value="PDDEXK-like_dom_sf"/>
</dbReference>
<dbReference type="InterPro" id="IPR019080">
    <property type="entry name" value="YqaJ_viral_recombinase"/>
</dbReference>
<proteinExistence type="predicted"/>
<dbReference type="SUPFAM" id="SSF52980">
    <property type="entry name" value="Restriction endonuclease-like"/>
    <property type="match status" value="1"/>
</dbReference>
<dbReference type="PROSITE" id="PS51678">
    <property type="entry name" value="SAM_MT_PRMT"/>
    <property type="match status" value="1"/>
</dbReference>
<dbReference type="Pfam" id="PF05185">
    <property type="entry name" value="PRMT5"/>
    <property type="match status" value="1"/>
</dbReference>
<dbReference type="Pfam" id="PF09588">
    <property type="entry name" value="YqaJ"/>
    <property type="match status" value="1"/>
</dbReference>
<dbReference type="GO" id="GO:0006355">
    <property type="term" value="P:regulation of DNA-templated transcription"/>
    <property type="evidence" value="ECO:0007669"/>
    <property type="project" value="TreeGrafter"/>
</dbReference>
<sequence length="792" mass="91559">MSEIRYCRLAASKIQEISHCNTENDVLVEQLIRTSKAKHTKAMDRRHRLEKFVLKSLEAKLLVSVKNCGLVLDLSFPVFGAFLDAIGADFVVEVKCPILIKTELKYVKDGKINNRYLAQIQLQMFMCKMEKGYFCMTKHDFENTKNMEIILVEYNAGLPWVCSLKLGRMSDFQQGEQPEQEKRKRMSCGLEVDCPGDIRQCLHQASIDGFHFVVTHTVHPRFTRDLCNKKGPRLISRTDRLLSSTDWNRLIVGKITADVDVDSEVWHYASRSKAVLNQELGFAGHLGLPAVMIKLNRGKNPVLASILYNKLCAGATQVWVNLPMVHPSRYSSICLDEEVEDMWEWWNDLRTYCFYDKRLGLALDLPELKYLPSLKEIERWIGEPIKVLVIHTSLFIVNQHQQFVLAKAHQDIIQKFMNLDVQYVIRGPSQCGNSYNKYWAYINFLGKKLFLSDATTDYIQGCEDYLQNPLQPLTENLESMIYEVFEKDQIKYIEYQKAIQMALNDLPNSIEVPVVMVVGAGRGPLVQAALNASYMLQKKIKLYAVEKNPYAINTLEDRVLNEWNGQVILVKEDMRYYKPEEQADILVSELLGSFGDNELSPECLDGAQRFLKKKGISIPSSYTSFLAPLQSTKIYNEIRNNRPHDKTIENVYETPYIVHLVNYYQIAPSQEIYKFTHPNWNETIDNDRFGKLRFTSSQNCLLTGFIGYFETVLYKNIMLSINPQTYSEGMVSWFPIVFSLMEPVYVKEGEVIELCFWRMHSEDKVWYQWCLEAPVRTSIVNPNGRSSFIKIH</sequence>
<dbReference type="InterPro" id="IPR011335">
    <property type="entry name" value="Restrct_endonuc-II-like"/>
</dbReference>
<dbReference type="Gene3D" id="3.90.320.10">
    <property type="match status" value="1"/>
</dbReference>